<comment type="function">
    <text evidence="1">Acts as a global negative controlling element, employing Fe(2+) as a cofactor to bind the operator of the repressed genes.</text>
</comment>
<evidence type="ECO:0000256" key="6">
    <source>
        <dbReference type="ARBA" id="ARBA00022490"/>
    </source>
</evidence>
<keyword evidence="7" id="KW-0678">Repressor</keyword>
<dbReference type="EMBL" id="CP041166">
    <property type="protein sequence ID" value="QFR43452.1"/>
    <property type="molecule type" value="Genomic_DNA"/>
</dbReference>
<keyword evidence="12" id="KW-0238">DNA-binding</keyword>
<keyword evidence="11" id="KW-0805">Transcription regulation</keyword>
<comment type="subcellular location">
    <subcellularLocation>
        <location evidence="2">Cytoplasm</location>
    </subcellularLocation>
</comment>
<evidence type="ECO:0000256" key="3">
    <source>
        <dbReference type="ARBA" id="ARBA00007957"/>
    </source>
</evidence>
<dbReference type="AlphaFoldDB" id="A0AAJ4A3Z6"/>
<keyword evidence="9 14" id="KW-0862">Zinc</keyword>
<dbReference type="InterPro" id="IPR036390">
    <property type="entry name" value="WH_DNA-bd_sf"/>
</dbReference>
<name>A0AAJ4A3Z6_9BACT</name>
<dbReference type="FunFam" id="3.30.1490.190:FF:000001">
    <property type="entry name" value="Ferric uptake regulation protein"/>
    <property type="match status" value="1"/>
</dbReference>
<feature type="binding site" evidence="14">
    <location>
        <position position="155"/>
    </location>
    <ligand>
        <name>Zn(2+)</name>
        <dbReference type="ChEBI" id="CHEBI:29105"/>
    </ligand>
</feature>
<comment type="cofactor">
    <cofactor evidence="14">
        <name>Zn(2+)</name>
        <dbReference type="ChEBI" id="CHEBI:29105"/>
    </cofactor>
    <text evidence="14">Binds 1 zinc ion per subunit.</text>
</comment>
<organism evidence="16 17">
    <name type="scientific">Sulfurimonas xiamenensis</name>
    <dbReference type="NCBI Taxonomy" id="2590021"/>
    <lineage>
        <taxon>Bacteria</taxon>
        <taxon>Pseudomonadati</taxon>
        <taxon>Campylobacterota</taxon>
        <taxon>Epsilonproteobacteria</taxon>
        <taxon>Campylobacterales</taxon>
        <taxon>Sulfurimonadaceae</taxon>
        <taxon>Sulfurimonas</taxon>
    </lineage>
</organism>
<feature type="binding site" evidence="14">
    <location>
        <position position="112"/>
    </location>
    <ligand>
        <name>Zn(2+)</name>
        <dbReference type="ChEBI" id="CHEBI:29105"/>
    </ligand>
</feature>
<dbReference type="KEGG" id="suln:FJR47_05860"/>
<dbReference type="InterPro" id="IPR036388">
    <property type="entry name" value="WH-like_DNA-bd_sf"/>
</dbReference>
<evidence type="ECO:0000256" key="15">
    <source>
        <dbReference type="PIRSR" id="PIRSR602481-2"/>
    </source>
</evidence>
<evidence type="ECO:0000256" key="5">
    <source>
        <dbReference type="ARBA" id="ARBA00020910"/>
    </source>
</evidence>
<dbReference type="GO" id="GO:1900705">
    <property type="term" value="P:negative regulation of siderophore biosynthetic process"/>
    <property type="evidence" value="ECO:0007669"/>
    <property type="project" value="TreeGrafter"/>
</dbReference>
<evidence type="ECO:0000313" key="16">
    <source>
        <dbReference type="EMBL" id="QFR43452.1"/>
    </source>
</evidence>
<gene>
    <name evidence="16" type="ORF">FJR47_05860</name>
</gene>
<dbReference type="Gene3D" id="3.30.1490.190">
    <property type="match status" value="1"/>
</dbReference>
<evidence type="ECO:0000256" key="13">
    <source>
        <dbReference type="ARBA" id="ARBA00023163"/>
    </source>
</evidence>
<evidence type="ECO:0000256" key="7">
    <source>
        <dbReference type="ARBA" id="ARBA00022491"/>
    </source>
</evidence>
<dbReference type="CDD" id="cd07153">
    <property type="entry name" value="Fur_like"/>
    <property type="match status" value="1"/>
</dbReference>
<evidence type="ECO:0000256" key="12">
    <source>
        <dbReference type="ARBA" id="ARBA00023125"/>
    </source>
</evidence>
<dbReference type="RefSeq" id="WP_152299515.1">
    <property type="nucleotide sequence ID" value="NZ_CP041166.1"/>
</dbReference>
<evidence type="ECO:0000256" key="4">
    <source>
        <dbReference type="ARBA" id="ARBA00011738"/>
    </source>
</evidence>
<keyword evidence="8 14" id="KW-0479">Metal-binding</keyword>
<comment type="subunit">
    <text evidence="4">Homodimer.</text>
</comment>
<keyword evidence="10 15" id="KW-0408">Iron</keyword>
<feature type="binding site" evidence="15">
    <location>
        <position position="127"/>
    </location>
    <ligand>
        <name>Fe cation</name>
        <dbReference type="ChEBI" id="CHEBI:24875"/>
    </ligand>
</feature>
<dbReference type="PANTHER" id="PTHR33202">
    <property type="entry name" value="ZINC UPTAKE REGULATION PROTEIN"/>
    <property type="match status" value="1"/>
</dbReference>
<dbReference type="PANTHER" id="PTHR33202:SF2">
    <property type="entry name" value="FERRIC UPTAKE REGULATION PROTEIN"/>
    <property type="match status" value="1"/>
</dbReference>
<feature type="binding site" evidence="14">
    <location>
        <position position="152"/>
    </location>
    <ligand>
        <name>Zn(2+)</name>
        <dbReference type="ChEBI" id="CHEBI:29105"/>
    </ligand>
</feature>
<evidence type="ECO:0000256" key="14">
    <source>
        <dbReference type="PIRSR" id="PIRSR602481-1"/>
    </source>
</evidence>
<dbReference type="GO" id="GO:0003700">
    <property type="term" value="F:DNA-binding transcription factor activity"/>
    <property type="evidence" value="ECO:0007669"/>
    <property type="project" value="InterPro"/>
</dbReference>
<evidence type="ECO:0000256" key="1">
    <source>
        <dbReference type="ARBA" id="ARBA00002997"/>
    </source>
</evidence>
<dbReference type="Gene3D" id="1.10.10.10">
    <property type="entry name" value="Winged helix-like DNA-binding domain superfamily/Winged helix DNA-binding domain"/>
    <property type="match status" value="1"/>
</dbReference>
<dbReference type="Pfam" id="PF01475">
    <property type="entry name" value="FUR"/>
    <property type="match status" value="1"/>
</dbReference>
<comment type="cofactor">
    <cofactor evidence="15">
        <name>Mn(2+)</name>
        <dbReference type="ChEBI" id="CHEBI:29035"/>
    </cofactor>
    <cofactor evidence="15">
        <name>Fe(2+)</name>
        <dbReference type="ChEBI" id="CHEBI:29033"/>
    </cofactor>
    <text evidence="15">Binds 1 Mn(2+) or Fe(2+) ion per subunit.</text>
</comment>
<protein>
    <recommendedName>
        <fullName evidence="5">Ferric uptake regulation protein</fullName>
    </recommendedName>
</protein>
<evidence type="ECO:0000256" key="2">
    <source>
        <dbReference type="ARBA" id="ARBA00004496"/>
    </source>
</evidence>
<dbReference type="GO" id="GO:0045892">
    <property type="term" value="P:negative regulation of DNA-templated transcription"/>
    <property type="evidence" value="ECO:0007669"/>
    <property type="project" value="TreeGrafter"/>
</dbReference>
<reference evidence="17" key="1">
    <citation type="submission" date="2019-06" db="EMBL/GenBank/DDBJ databases">
        <title>Sulfurimonas gotlandica sp. nov., a chemoautotrophic and psychrotolerant epsilonproteobacterium isolated from a pelagic redoxcline, and an emended description of the genus Sulfurimonas.</title>
        <authorList>
            <person name="Wang S."/>
            <person name="Jiang L."/>
            <person name="Shao Z."/>
        </authorList>
    </citation>
    <scope>NUCLEOTIDE SEQUENCE [LARGE SCALE GENOMIC DNA]</scope>
    <source>
        <strain evidence="17">1-1N</strain>
    </source>
</reference>
<evidence type="ECO:0000313" key="17">
    <source>
        <dbReference type="Proteomes" id="UP000326061"/>
    </source>
</evidence>
<dbReference type="Proteomes" id="UP000326061">
    <property type="component" value="Chromosome"/>
</dbReference>
<feature type="binding site" evidence="15">
    <location>
        <position position="108"/>
    </location>
    <ligand>
        <name>Fe cation</name>
        <dbReference type="ChEBI" id="CHEBI:24875"/>
    </ligand>
</feature>
<feature type="binding site" evidence="15">
    <location>
        <position position="144"/>
    </location>
    <ligand>
        <name>Fe cation</name>
        <dbReference type="ChEBI" id="CHEBI:24875"/>
    </ligand>
</feature>
<evidence type="ECO:0000256" key="11">
    <source>
        <dbReference type="ARBA" id="ARBA00023015"/>
    </source>
</evidence>
<feature type="binding site" evidence="15">
    <location>
        <position position="106"/>
    </location>
    <ligand>
        <name>Fe cation</name>
        <dbReference type="ChEBI" id="CHEBI:24875"/>
    </ligand>
</feature>
<evidence type="ECO:0000256" key="9">
    <source>
        <dbReference type="ARBA" id="ARBA00022833"/>
    </source>
</evidence>
<keyword evidence="13" id="KW-0804">Transcription</keyword>
<dbReference type="SUPFAM" id="SSF46785">
    <property type="entry name" value="Winged helix' DNA-binding domain"/>
    <property type="match status" value="1"/>
</dbReference>
<dbReference type="GO" id="GO:0008270">
    <property type="term" value="F:zinc ion binding"/>
    <property type="evidence" value="ECO:0007669"/>
    <property type="project" value="TreeGrafter"/>
</dbReference>
<dbReference type="InterPro" id="IPR002481">
    <property type="entry name" value="FUR"/>
</dbReference>
<accession>A0AAJ4A3Z6</accession>
<evidence type="ECO:0000256" key="8">
    <source>
        <dbReference type="ARBA" id="ARBA00022723"/>
    </source>
</evidence>
<keyword evidence="17" id="KW-1185">Reference proteome</keyword>
<evidence type="ECO:0000256" key="10">
    <source>
        <dbReference type="ARBA" id="ARBA00023004"/>
    </source>
</evidence>
<dbReference type="InterPro" id="IPR043135">
    <property type="entry name" value="Fur_C"/>
</dbReference>
<comment type="similarity">
    <text evidence="3">Belongs to the Fur family.</text>
</comment>
<sequence>MSEITTDFNDKTVAYKQLLSDFKALLKKNNLKFTIQREVILETLYNSDEHLTPESLHNLIQEKFPNLKTGIATVYRTLSLLEESDMVTSLSFGAQGKKYELGAKHHHDHFICKMCGSIIEFVDEKIEERQRKIADELGFDMQDHSMQIYGICKECQKKIKEK</sequence>
<feature type="binding site" evidence="14">
    <location>
        <position position="115"/>
    </location>
    <ligand>
        <name>Zn(2+)</name>
        <dbReference type="ChEBI" id="CHEBI:29105"/>
    </ligand>
</feature>
<proteinExistence type="inferred from homology"/>
<dbReference type="GO" id="GO:0005829">
    <property type="term" value="C:cytosol"/>
    <property type="evidence" value="ECO:0007669"/>
    <property type="project" value="TreeGrafter"/>
</dbReference>
<dbReference type="GO" id="GO:0000976">
    <property type="term" value="F:transcription cis-regulatory region binding"/>
    <property type="evidence" value="ECO:0007669"/>
    <property type="project" value="TreeGrafter"/>
</dbReference>
<keyword evidence="6" id="KW-0963">Cytoplasm</keyword>